<dbReference type="InterPro" id="IPR029063">
    <property type="entry name" value="SAM-dependent_MTases_sf"/>
</dbReference>
<dbReference type="GO" id="GO:0032259">
    <property type="term" value="P:methylation"/>
    <property type="evidence" value="ECO:0007669"/>
    <property type="project" value="UniProtKB-KW"/>
</dbReference>
<dbReference type="CDD" id="cd02440">
    <property type="entry name" value="AdoMet_MTases"/>
    <property type="match status" value="1"/>
</dbReference>
<comment type="caution">
    <text evidence="3">The sequence shown here is derived from an EMBL/GenBank/DDBJ whole genome shotgun (WGS) entry which is preliminary data.</text>
</comment>
<reference evidence="3" key="1">
    <citation type="submission" date="2023-08" db="EMBL/GenBank/DDBJ databases">
        <title>The draft genome of Tsukamurella strandjordii strain 050030.</title>
        <authorList>
            <person name="Zhao F."/>
            <person name="Feng Y."/>
            <person name="Zong Z."/>
        </authorList>
    </citation>
    <scope>NUCLEOTIDE SEQUENCE</scope>
    <source>
        <strain evidence="3">050030</strain>
    </source>
</reference>
<keyword evidence="4" id="KW-1185">Reference proteome</keyword>
<evidence type="ECO:0000259" key="2">
    <source>
        <dbReference type="Pfam" id="PF13649"/>
    </source>
</evidence>
<dbReference type="InterPro" id="IPR041698">
    <property type="entry name" value="Methyltransf_25"/>
</dbReference>
<dbReference type="AlphaFoldDB" id="A0AA90N7H8"/>
<dbReference type="EMBL" id="JAUTIX010000001">
    <property type="protein sequence ID" value="MDP0397022.1"/>
    <property type="molecule type" value="Genomic_DNA"/>
</dbReference>
<feature type="compositionally biased region" description="Basic and acidic residues" evidence="1">
    <location>
        <begin position="23"/>
        <end position="34"/>
    </location>
</feature>
<dbReference type="GO" id="GO:0008168">
    <property type="term" value="F:methyltransferase activity"/>
    <property type="evidence" value="ECO:0007669"/>
    <property type="project" value="UniProtKB-KW"/>
</dbReference>
<dbReference type="Gene3D" id="3.40.50.150">
    <property type="entry name" value="Vaccinia Virus protein VP39"/>
    <property type="match status" value="1"/>
</dbReference>
<evidence type="ECO:0000256" key="1">
    <source>
        <dbReference type="SAM" id="MobiDB-lite"/>
    </source>
</evidence>
<organism evidence="3 4">
    <name type="scientific">Tsukamurella strandjordii</name>
    <dbReference type="NCBI Taxonomy" id="147577"/>
    <lineage>
        <taxon>Bacteria</taxon>
        <taxon>Bacillati</taxon>
        <taxon>Actinomycetota</taxon>
        <taxon>Actinomycetes</taxon>
        <taxon>Mycobacteriales</taxon>
        <taxon>Tsukamurellaceae</taxon>
        <taxon>Tsukamurella</taxon>
    </lineage>
</organism>
<dbReference type="RefSeq" id="WP_220656833.1">
    <property type="nucleotide sequence ID" value="NZ_BAAAII010000011.1"/>
</dbReference>
<keyword evidence="3" id="KW-0808">Transferase</keyword>
<gene>
    <name evidence="3" type="ORF">Q7X28_03695</name>
</gene>
<protein>
    <submittedName>
        <fullName evidence="3">Methyltransferase domain-containing protein</fullName>
    </submittedName>
</protein>
<evidence type="ECO:0000313" key="3">
    <source>
        <dbReference type="EMBL" id="MDP0397022.1"/>
    </source>
</evidence>
<dbReference type="Proteomes" id="UP001178281">
    <property type="component" value="Unassembled WGS sequence"/>
</dbReference>
<proteinExistence type="predicted"/>
<accession>A0AA90N7H8</accession>
<feature type="region of interest" description="Disordered" evidence="1">
    <location>
        <begin position="1"/>
        <end position="41"/>
    </location>
</feature>
<dbReference type="Pfam" id="PF13649">
    <property type="entry name" value="Methyltransf_25"/>
    <property type="match status" value="1"/>
</dbReference>
<dbReference type="SUPFAM" id="SSF53335">
    <property type="entry name" value="S-adenosyl-L-methionine-dependent methyltransferases"/>
    <property type="match status" value="1"/>
</dbReference>
<evidence type="ECO:0000313" key="4">
    <source>
        <dbReference type="Proteomes" id="UP001178281"/>
    </source>
</evidence>
<keyword evidence="3" id="KW-0489">Methyltransferase</keyword>
<sequence length="245" mass="26483">MSTPDGGGAPKHAAPDTVAVPDGIDRSDQEREEGGIGPLAPAALAREENQIRDADAWDARYRSTDLVWGAPPDPWIVEQVTILPPGRALDVGAGEGRHALWLATRAWDVTAIDFSRVGLDKAATVAARQPRTVRARLHWTPLDVTVDEIPNQPFDLALWAYVHPEPEQRAAAIAKVAGALAPGGLLLLLAHERLEGHDGLPTFGAAEVSAALPEDMVVEHVEWRESDPHHGTGVDLAVRARRRWQ</sequence>
<name>A0AA90N7H8_9ACTN</name>
<feature type="domain" description="Methyltransferase" evidence="2">
    <location>
        <begin position="89"/>
        <end position="184"/>
    </location>
</feature>